<dbReference type="Gene3D" id="1.20.58.60">
    <property type="match status" value="1"/>
</dbReference>
<evidence type="ECO:0000256" key="1">
    <source>
        <dbReference type="SAM" id="Coils"/>
    </source>
</evidence>
<protein>
    <submittedName>
        <fullName evidence="5">Myosin-7</fullName>
    </submittedName>
</protein>
<feature type="coiled-coil region" evidence="1">
    <location>
        <begin position="452"/>
        <end position="622"/>
    </location>
</feature>
<keyword evidence="4" id="KW-1185">Reference proteome</keyword>
<sequence length="654" mass="73166">MWTATNVTKMKPKISLKSLLLLLSAITEASSGKYRNNDDRGIIYDYANSSSLMPGNITSAVDKECHDFNQIARWINLQVVLNGKVTRFNQRLGKLLVGLNNTAPVEHCCFYEKTTMKKIVDYLNSVAKDQASSTEVKVNPLKLVGELGQDLDNILGQMGKLINQDIKSCCDQLAEGLKKQKADLGKNFEELRRKLDKANGEQGKAAEELKKKQADLEEQLAGLREQMEKIEEKLRKSGEGVSNKCCAELGEKLQDLEGQAKKDKTEAIDKAKEIDKKLEDLTEGQKDQDDRLKDIQKKMDDRLKDIASAIDMCKENCGNGSNAGTSDLETRVEALRKLVEDLSKRIADLSPSEGSSGIKEKIKSCQEIGKLLATIETMLQQAIKGQNPAGESADSSKNGLKKGNNLEKQVKDLQIQVDRSRHCCKFLDGIGNDADNLSSNVKKTNKTYTDHISDLEKQTGDLKKRVDEALEKIKALGSQKVSDNGSGNDDLLTDLDRLQQNLDNSTKDIENLQTQLDNMMAHIAVLTKTIKDRFAMTEDLNSRLLRLEEAVEDLRKDIDKTLKVVQRIKDLEKLLDDALERQKKLEIQVKSCLTKCKAMDSIDDLIDRIEDLEREIKPQETTTEKQPRSTTRATTRVEAWVGGIDVVTPFVQPN</sequence>
<name>A0A6I8W6D1_DROPS</name>
<evidence type="ECO:0000313" key="4">
    <source>
        <dbReference type="Proteomes" id="UP000001819"/>
    </source>
</evidence>
<dbReference type="PANTHER" id="PTHR45615:SF80">
    <property type="entry name" value="GRIP DOMAIN-CONTAINING PROTEIN"/>
    <property type="match status" value="1"/>
</dbReference>
<gene>
    <name evidence="5" type="primary">LOC6900372</name>
</gene>
<proteinExistence type="predicted"/>
<keyword evidence="1" id="KW-0175">Coiled coil</keyword>
<dbReference type="Gene3D" id="1.10.287.1490">
    <property type="match status" value="1"/>
</dbReference>
<evidence type="ECO:0000256" key="2">
    <source>
        <dbReference type="SAM" id="MobiDB-lite"/>
    </source>
</evidence>
<accession>A0A6I8W6D1</accession>
<dbReference type="KEGG" id="dpo:6900372"/>
<feature type="region of interest" description="Disordered" evidence="2">
    <location>
        <begin position="384"/>
        <end position="405"/>
    </location>
</feature>
<dbReference type="ExpressionAtlas" id="A0A6I8W6D1">
    <property type="expression patterns" value="baseline"/>
</dbReference>
<dbReference type="Proteomes" id="UP000001819">
    <property type="component" value="Chromosome X"/>
</dbReference>
<dbReference type="RefSeq" id="XP_033238234.1">
    <property type="nucleotide sequence ID" value="XM_033382343.1"/>
</dbReference>
<reference evidence="5" key="1">
    <citation type="submission" date="2025-08" db="UniProtKB">
        <authorList>
            <consortium name="RefSeq"/>
        </authorList>
    </citation>
    <scope>IDENTIFICATION</scope>
    <source>
        <strain evidence="5">MV-25-SWS-2005</strain>
        <tissue evidence="5">Whole body</tissue>
    </source>
</reference>
<feature type="signal peptide" evidence="3">
    <location>
        <begin position="1"/>
        <end position="31"/>
    </location>
</feature>
<dbReference type="AlphaFoldDB" id="A0A6I8W6D1"/>
<dbReference type="SUPFAM" id="SSF58113">
    <property type="entry name" value="Apolipoprotein A-I"/>
    <property type="match status" value="1"/>
</dbReference>
<evidence type="ECO:0000256" key="3">
    <source>
        <dbReference type="SAM" id="SignalP"/>
    </source>
</evidence>
<dbReference type="PANTHER" id="PTHR45615">
    <property type="entry name" value="MYOSIN HEAVY CHAIN, NON-MUSCLE"/>
    <property type="match status" value="1"/>
</dbReference>
<keyword evidence="3" id="KW-0732">Signal</keyword>
<feature type="chain" id="PRO_5026154090" evidence="3">
    <location>
        <begin position="32"/>
        <end position="654"/>
    </location>
</feature>
<feature type="coiled-coil region" evidence="1">
    <location>
        <begin position="174"/>
        <end position="298"/>
    </location>
</feature>
<organism evidence="4 5">
    <name type="scientific">Drosophila pseudoobscura pseudoobscura</name>
    <name type="common">Fruit fly</name>
    <dbReference type="NCBI Taxonomy" id="46245"/>
    <lineage>
        <taxon>Eukaryota</taxon>
        <taxon>Metazoa</taxon>
        <taxon>Ecdysozoa</taxon>
        <taxon>Arthropoda</taxon>
        <taxon>Hexapoda</taxon>
        <taxon>Insecta</taxon>
        <taxon>Pterygota</taxon>
        <taxon>Neoptera</taxon>
        <taxon>Endopterygota</taxon>
        <taxon>Diptera</taxon>
        <taxon>Brachycera</taxon>
        <taxon>Muscomorpha</taxon>
        <taxon>Ephydroidea</taxon>
        <taxon>Drosophilidae</taxon>
        <taxon>Drosophila</taxon>
        <taxon>Sophophora</taxon>
    </lineage>
</organism>
<evidence type="ECO:0000313" key="5">
    <source>
        <dbReference type="RefSeq" id="XP_033238234.1"/>
    </source>
</evidence>
<dbReference type="InParanoid" id="A0A6I8W6D1"/>
<dbReference type="SUPFAM" id="SSF58104">
    <property type="entry name" value="Methyl-accepting chemotaxis protein (MCP) signaling domain"/>
    <property type="match status" value="1"/>
</dbReference>